<organism evidence="2 3">
    <name type="scientific">Nocardiopsis tropica</name>
    <dbReference type="NCBI Taxonomy" id="109330"/>
    <lineage>
        <taxon>Bacteria</taxon>
        <taxon>Bacillati</taxon>
        <taxon>Actinomycetota</taxon>
        <taxon>Actinomycetes</taxon>
        <taxon>Streptosporangiales</taxon>
        <taxon>Nocardiopsidaceae</taxon>
        <taxon>Nocardiopsis</taxon>
    </lineage>
</organism>
<feature type="transmembrane region" description="Helical" evidence="1">
    <location>
        <begin position="38"/>
        <end position="60"/>
    </location>
</feature>
<dbReference type="EMBL" id="JAUUCC010000027">
    <property type="protein sequence ID" value="MEE2051323.1"/>
    <property type="molecule type" value="Genomic_DNA"/>
</dbReference>
<dbReference type="Proteomes" id="UP001348641">
    <property type="component" value="Unassembled WGS sequence"/>
</dbReference>
<feature type="transmembrane region" description="Helical" evidence="1">
    <location>
        <begin position="7"/>
        <end position="26"/>
    </location>
</feature>
<keyword evidence="1" id="KW-1133">Transmembrane helix</keyword>
<feature type="transmembrane region" description="Helical" evidence="1">
    <location>
        <begin position="81"/>
        <end position="100"/>
    </location>
</feature>
<evidence type="ECO:0008006" key="4">
    <source>
        <dbReference type="Google" id="ProtNLM"/>
    </source>
</evidence>
<proteinExistence type="predicted"/>
<feature type="transmembrane region" description="Helical" evidence="1">
    <location>
        <begin position="138"/>
        <end position="157"/>
    </location>
</feature>
<dbReference type="RefSeq" id="WP_330158465.1">
    <property type="nucleotide sequence ID" value="NZ_BAAAJA010000008.1"/>
</dbReference>
<evidence type="ECO:0000313" key="2">
    <source>
        <dbReference type="EMBL" id="MEE2051323.1"/>
    </source>
</evidence>
<keyword evidence="1" id="KW-0812">Transmembrane</keyword>
<feature type="transmembrane region" description="Helical" evidence="1">
    <location>
        <begin position="106"/>
        <end position="126"/>
    </location>
</feature>
<evidence type="ECO:0000313" key="3">
    <source>
        <dbReference type="Proteomes" id="UP001348641"/>
    </source>
</evidence>
<name>A0ABU7KPX6_9ACTN</name>
<keyword evidence="1" id="KW-0472">Membrane</keyword>
<gene>
    <name evidence="2" type="ORF">Q8A49_12555</name>
</gene>
<accession>A0ABU7KPX6</accession>
<reference evidence="2 3" key="1">
    <citation type="submission" date="2023-07" db="EMBL/GenBank/DDBJ databases">
        <authorList>
            <person name="Girao M."/>
            <person name="Carvalho M.F."/>
        </authorList>
    </citation>
    <scope>NUCLEOTIDE SEQUENCE [LARGE SCALE GENOMIC DNA]</scope>
    <source>
        <strain evidence="2 3">66/93</strain>
    </source>
</reference>
<evidence type="ECO:0000256" key="1">
    <source>
        <dbReference type="SAM" id="Phobius"/>
    </source>
</evidence>
<protein>
    <recommendedName>
        <fullName evidence="4">Yip1 domain-containing protein</fullName>
    </recommendedName>
</protein>
<sequence length="159" mass="17037">MTVVGIGGRVLGGGGLHACLLLLFPWSISSDVHPPMAFAALSAAYGVLLLITTLPSLVAFAVEVRRRVPRGGSREFGATKATSASVAGFFYFALPFSLVFTEGFTALNLALSVMGFAVGFLLHRMFLRLSFEGSSRTAFFPLLAMTAPFLLLLMRAWPF</sequence>
<comment type="caution">
    <text evidence="2">The sequence shown here is derived from an EMBL/GenBank/DDBJ whole genome shotgun (WGS) entry which is preliminary data.</text>
</comment>